<evidence type="ECO:0000313" key="1">
    <source>
        <dbReference type="EMBL" id="KAF5780085.1"/>
    </source>
</evidence>
<accession>A0A9K3HKV8</accession>
<proteinExistence type="predicted"/>
<reference evidence="1" key="2">
    <citation type="submission" date="2020-06" db="EMBL/GenBank/DDBJ databases">
        <title>Helianthus annuus Genome sequencing and assembly Release 2.</title>
        <authorList>
            <person name="Gouzy J."/>
            <person name="Langlade N."/>
            <person name="Munos S."/>
        </authorList>
    </citation>
    <scope>NUCLEOTIDE SEQUENCE</scope>
    <source>
        <tissue evidence="1">Leaves</tissue>
    </source>
</reference>
<keyword evidence="2" id="KW-1185">Reference proteome</keyword>
<dbReference type="AlphaFoldDB" id="A0A9K3HKV8"/>
<protein>
    <submittedName>
        <fullName evidence="1">Uncharacterized protein</fullName>
    </submittedName>
</protein>
<evidence type="ECO:0000313" key="2">
    <source>
        <dbReference type="Proteomes" id="UP000215914"/>
    </source>
</evidence>
<dbReference type="Proteomes" id="UP000215914">
    <property type="component" value="Unassembled WGS sequence"/>
</dbReference>
<reference evidence="1" key="1">
    <citation type="journal article" date="2017" name="Nature">
        <title>The sunflower genome provides insights into oil metabolism, flowering and Asterid evolution.</title>
        <authorList>
            <person name="Badouin H."/>
            <person name="Gouzy J."/>
            <person name="Grassa C.J."/>
            <person name="Murat F."/>
            <person name="Staton S.E."/>
            <person name="Cottret L."/>
            <person name="Lelandais-Briere C."/>
            <person name="Owens G.L."/>
            <person name="Carrere S."/>
            <person name="Mayjonade B."/>
            <person name="Legrand L."/>
            <person name="Gill N."/>
            <person name="Kane N.C."/>
            <person name="Bowers J.E."/>
            <person name="Hubner S."/>
            <person name="Bellec A."/>
            <person name="Berard A."/>
            <person name="Berges H."/>
            <person name="Blanchet N."/>
            <person name="Boniface M.C."/>
            <person name="Brunel D."/>
            <person name="Catrice O."/>
            <person name="Chaidir N."/>
            <person name="Claudel C."/>
            <person name="Donnadieu C."/>
            <person name="Faraut T."/>
            <person name="Fievet G."/>
            <person name="Helmstetter N."/>
            <person name="King M."/>
            <person name="Knapp S.J."/>
            <person name="Lai Z."/>
            <person name="Le Paslier M.C."/>
            <person name="Lippi Y."/>
            <person name="Lorenzon L."/>
            <person name="Mandel J.R."/>
            <person name="Marage G."/>
            <person name="Marchand G."/>
            <person name="Marquand E."/>
            <person name="Bret-Mestries E."/>
            <person name="Morien E."/>
            <person name="Nambeesan S."/>
            <person name="Nguyen T."/>
            <person name="Pegot-Espagnet P."/>
            <person name="Pouilly N."/>
            <person name="Raftis F."/>
            <person name="Sallet E."/>
            <person name="Schiex T."/>
            <person name="Thomas J."/>
            <person name="Vandecasteele C."/>
            <person name="Vares D."/>
            <person name="Vear F."/>
            <person name="Vautrin S."/>
            <person name="Crespi M."/>
            <person name="Mangin B."/>
            <person name="Burke J.M."/>
            <person name="Salse J."/>
            <person name="Munos S."/>
            <person name="Vincourt P."/>
            <person name="Rieseberg L.H."/>
            <person name="Langlade N.B."/>
        </authorList>
    </citation>
    <scope>NUCLEOTIDE SEQUENCE</scope>
    <source>
        <tissue evidence="1">Leaves</tissue>
    </source>
</reference>
<organism evidence="1 2">
    <name type="scientific">Helianthus annuus</name>
    <name type="common">Common sunflower</name>
    <dbReference type="NCBI Taxonomy" id="4232"/>
    <lineage>
        <taxon>Eukaryota</taxon>
        <taxon>Viridiplantae</taxon>
        <taxon>Streptophyta</taxon>
        <taxon>Embryophyta</taxon>
        <taxon>Tracheophyta</taxon>
        <taxon>Spermatophyta</taxon>
        <taxon>Magnoliopsida</taxon>
        <taxon>eudicotyledons</taxon>
        <taxon>Gunneridae</taxon>
        <taxon>Pentapetalae</taxon>
        <taxon>asterids</taxon>
        <taxon>campanulids</taxon>
        <taxon>Asterales</taxon>
        <taxon>Asteraceae</taxon>
        <taxon>Asteroideae</taxon>
        <taxon>Heliantheae alliance</taxon>
        <taxon>Heliantheae</taxon>
        <taxon>Helianthus</taxon>
    </lineage>
</organism>
<name>A0A9K3HKV8_HELAN</name>
<gene>
    <name evidence="1" type="ORF">HanXRQr2_Chr11g0468021</name>
</gene>
<dbReference type="EMBL" id="MNCJ02000326">
    <property type="protein sequence ID" value="KAF5780085.1"/>
    <property type="molecule type" value="Genomic_DNA"/>
</dbReference>
<sequence>MIIPILRHEKKKPETVSDHNKGCSEQVKKNIDEKNLKIKYHSPMILTYREARIHQSQTLEQWPSSIV</sequence>
<comment type="caution">
    <text evidence="1">The sequence shown here is derived from an EMBL/GenBank/DDBJ whole genome shotgun (WGS) entry which is preliminary data.</text>
</comment>
<dbReference type="Gramene" id="mRNA:HanXRQr2_Chr11g0468021">
    <property type="protein sequence ID" value="CDS:HanXRQr2_Chr11g0468021.1"/>
    <property type="gene ID" value="HanXRQr2_Chr11g0468021"/>
</dbReference>